<dbReference type="PROSITE" id="PS50077">
    <property type="entry name" value="HEAT_REPEAT"/>
    <property type="match status" value="1"/>
</dbReference>
<keyword evidence="8" id="KW-1185">Reference proteome</keyword>
<dbReference type="AlphaFoldDB" id="A0A0P1BGE5"/>
<dbReference type="GO" id="GO:0031267">
    <property type="term" value="F:small GTPase binding"/>
    <property type="evidence" value="ECO:0007669"/>
    <property type="project" value="InterPro"/>
</dbReference>
<dbReference type="OrthoDB" id="361693at2759"/>
<evidence type="ECO:0000256" key="4">
    <source>
        <dbReference type="ARBA" id="ARBA00023242"/>
    </source>
</evidence>
<proteinExistence type="inferred from homology"/>
<dbReference type="Pfam" id="PF03810">
    <property type="entry name" value="IBN_N"/>
    <property type="match status" value="1"/>
</dbReference>
<keyword evidence="7" id="KW-0675">Receptor</keyword>
<dbReference type="GO" id="GO:0006606">
    <property type="term" value="P:protein import into nucleus"/>
    <property type="evidence" value="ECO:0007669"/>
    <property type="project" value="TreeGrafter"/>
</dbReference>
<accession>A0A0P1BGE5</accession>
<keyword evidence="4" id="KW-0539">Nucleus</keyword>
<feature type="repeat" description="HEAT" evidence="5">
    <location>
        <begin position="632"/>
        <end position="670"/>
    </location>
</feature>
<dbReference type="Proteomes" id="UP000054845">
    <property type="component" value="Unassembled WGS sequence"/>
</dbReference>
<dbReference type="InterPro" id="IPR001494">
    <property type="entry name" value="Importin-beta_N"/>
</dbReference>
<sequence length="1018" mass="111064">MWESSDPSIWGLFLHIAFSRGTAGSTNRLRLDSNAVAYEMWESSDPSIWGLFLHIAFSRGAAGSTNRLRLDSNAVAYGGSDEEAQILAVRQVAMIRFKNGVDRFWRSRMVNRTTVTIPQEEKQRLRSKLWDCLNEPHRSIALHAAVSINRIARHDFPTHWGSLFDELLQHLSNAHSEQATASQELGPDSERARAARLRLLRGSDVLQRVLKELGTVKMLAGRIRMTTLAKSLLGPLSSIFHQYFVETFPSEPENLSAAEMASWASGVQLADRVRTSQLLLRAVMHLTLADPGLLTVSTTSEGGSSANVAMHIFASTPTLLSCLSSTRLCYLRLYRNATSSEQAEHLPLLTNLTKHLLGFGKLYLALIGKDRSKAARWSGWDDLILWYWSQARSVDDETLSVSRDTATTSPEALVLDRPPKFIIQALMLLKQTLTEWRGNSTSESKTDVIAPPPFNDANFLKRVADTLVERLMRLTRDDLEKWQTDPEEWAIGESNESIDLDIRPAAERTLMVLANYSRPKRLVGEHLWGKFLALGNATSVGTGDLGQILIRDAVYAAVGRCRDYLPNQDQDGLPADEAHSAADASSAAAERLVSEGMLDASAGPAWIIIRRRIAWILWEWSEEIRIPHRPAVYAVLVSLLEDSPGRTDVAVRLAAAKSLGALADTLEFDADSFAPYIEPALIGLARLVGNSELDAVDSIRSCTTSLSILTERLGARILPHIDTMARLVPTLWNSNDDPQLLGKSSILTFVAKLVRTVELVPYEQNGPAENLHHVVEPLVRQSLSNPDALGLIGKDALSLWARTLRSTPAMTPPLFGLLDLLPHLLALPDFAPDACSIFEEAAMLVPVELCLHHGHTIFDALASILADTESANVLSPIKALVSLLASSSVRLSHANAPADVGATLTVAGKVAEMISVWSDSLGEIKENANGSSDLYRAPSPANSIGMGAFSDDGGDWLEDLAPGSARATHLSQIDPAINVPLASAVADALNDAQSVFGPALLQGIDPLVLDMLRADLSK</sequence>
<evidence type="ECO:0000313" key="8">
    <source>
        <dbReference type="Proteomes" id="UP000054845"/>
    </source>
</evidence>
<dbReference type="InterPro" id="IPR016024">
    <property type="entry name" value="ARM-type_fold"/>
</dbReference>
<evidence type="ECO:0000256" key="2">
    <source>
        <dbReference type="ARBA" id="ARBA00007991"/>
    </source>
</evidence>
<dbReference type="SUPFAM" id="SSF48371">
    <property type="entry name" value="ARM repeat"/>
    <property type="match status" value="1"/>
</dbReference>
<dbReference type="InterPro" id="IPR021133">
    <property type="entry name" value="HEAT_type_2"/>
</dbReference>
<comment type="subcellular location">
    <subcellularLocation>
        <location evidence="1">Nucleus</location>
    </subcellularLocation>
</comment>
<protein>
    <submittedName>
        <fullName evidence="7">Nuclear transport receptor KAP120 (Importin beta superfamily)</fullName>
    </submittedName>
</protein>
<dbReference type="Pfam" id="PF25758">
    <property type="entry name" value="TPR_IPO11"/>
    <property type="match status" value="1"/>
</dbReference>
<comment type="similarity">
    <text evidence="2">Belongs to the importin beta family.</text>
</comment>
<organism evidence="7 8">
    <name type="scientific">Ceraceosorus bombacis</name>
    <dbReference type="NCBI Taxonomy" id="401625"/>
    <lineage>
        <taxon>Eukaryota</taxon>
        <taxon>Fungi</taxon>
        <taxon>Dikarya</taxon>
        <taxon>Basidiomycota</taxon>
        <taxon>Ustilaginomycotina</taxon>
        <taxon>Exobasidiomycetes</taxon>
        <taxon>Ceraceosorales</taxon>
        <taxon>Ceraceosoraceae</taxon>
        <taxon>Ceraceosorus</taxon>
    </lineage>
</organism>
<dbReference type="InterPro" id="IPR058669">
    <property type="entry name" value="TPR_IPO7/11-like"/>
</dbReference>
<dbReference type="Gene3D" id="1.25.10.10">
    <property type="entry name" value="Leucine-rich Repeat Variant"/>
    <property type="match status" value="1"/>
</dbReference>
<evidence type="ECO:0000256" key="3">
    <source>
        <dbReference type="ARBA" id="ARBA00022448"/>
    </source>
</evidence>
<keyword evidence="3" id="KW-0813">Transport</keyword>
<name>A0A0P1BGE5_9BASI</name>
<reference evidence="7 8" key="1">
    <citation type="submission" date="2014-09" db="EMBL/GenBank/DDBJ databases">
        <authorList>
            <person name="Magalhaes I.L.F."/>
            <person name="Oliveira U."/>
            <person name="Santos F.R."/>
            <person name="Vidigal T.H.D.A."/>
            <person name="Brescovit A.D."/>
            <person name="Santos A.J."/>
        </authorList>
    </citation>
    <scope>NUCLEOTIDE SEQUENCE [LARGE SCALE GENOMIC DNA]</scope>
</reference>
<dbReference type="GO" id="GO:0005635">
    <property type="term" value="C:nuclear envelope"/>
    <property type="evidence" value="ECO:0007669"/>
    <property type="project" value="TreeGrafter"/>
</dbReference>
<evidence type="ECO:0000256" key="1">
    <source>
        <dbReference type="ARBA" id="ARBA00004123"/>
    </source>
</evidence>
<dbReference type="PANTHER" id="PTHR10997:SF7">
    <property type="entry name" value="IMPORTIN-11"/>
    <property type="match status" value="1"/>
</dbReference>
<evidence type="ECO:0000313" key="7">
    <source>
        <dbReference type="EMBL" id="CEH15341.1"/>
    </source>
</evidence>
<dbReference type="STRING" id="401625.A0A0P1BGE5"/>
<feature type="domain" description="Importin N-terminal" evidence="6">
    <location>
        <begin position="87"/>
        <end position="135"/>
    </location>
</feature>
<dbReference type="PROSITE" id="PS50166">
    <property type="entry name" value="IMPORTIN_B_NT"/>
    <property type="match status" value="1"/>
</dbReference>
<dbReference type="InterPro" id="IPR011989">
    <property type="entry name" value="ARM-like"/>
</dbReference>
<evidence type="ECO:0000259" key="6">
    <source>
        <dbReference type="PROSITE" id="PS50166"/>
    </source>
</evidence>
<dbReference type="GO" id="GO:0005829">
    <property type="term" value="C:cytosol"/>
    <property type="evidence" value="ECO:0007669"/>
    <property type="project" value="TreeGrafter"/>
</dbReference>
<dbReference type="EMBL" id="CCYA01000260">
    <property type="protein sequence ID" value="CEH15341.1"/>
    <property type="molecule type" value="Genomic_DNA"/>
</dbReference>
<dbReference type="PANTHER" id="PTHR10997">
    <property type="entry name" value="IMPORTIN-7, 8, 11"/>
    <property type="match status" value="1"/>
</dbReference>
<evidence type="ECO:0000256" key="5">
    <source>
        <dbReference type="PROSITE-ProRule" id="PRU00103"/>
    </source>
</evidence>